<dbReference type="CDD" id="cd07501">
    <property type="entry name" value="HAD_MDP-1_like"/>
    <property type="match status" value="2"/>
</dbReference>
<dbReference type="Pfam" id="PF12689">
    <property type="entry name" value="Acid_PPase"/>
    <property type="match status" value="2"/>
</dbReference>
<dbReference type="PANTHER" id="PTHR17901">
    <property type="entry name" value="MAGNESIUM-DEPENDENT PHOSPHATASE 1 MDP1"/>
    <property type="match status" value="1"/>
</dbReference>
<reference evidence="2" key="1">
    <citation type="submission" date="2015-04" db="UniProtKB">
        <authorList>
            <consortium name="EnsemblPlants"/>
        </authorList>
    </citation>
    <scope>IDENTIFICATION</scope>
</reference>
<dbReference type="eggNOG" id="KOG4549">
    <property type="taxonomic scope" value="Eukaryota"/>
</dbReference>
<dbReference type="GO" id="GO:0003993">
    <property type="term" value="F:acid phosphatase activity"/>
    <property type="evidence" value="ECO:0007669"/>
    <property type="project" value="TreeGrafter"/>
</dbReference>
<dbReference type="InterPro" id="IPR036412">
    <property type="entry name" value="HAD-like_sf"/>
</dbReference>
<dbReference type="Proteomes" id="UP000026962">
    <property type="component" value="Chromosome 3"/>
</dbReference>
<feature type="region of interest" description="Disordered" evidence="1">
    <location>
        <begin position="169"/>
        <end position="210"/>
    </location>
</feature>
<dbReference type="EnsemblPlants" id="OPUNC03G30620.1">
    <property type="protein sequence ID" value="OPUNC03G30620.1"/>
    <property type="gene ID" value="OPUNC03G30620"/>
</dbReference>
<dbReference type="SFLD" id="SFLDG01131">
    <property type="entry name" value="C1.5.2:_MDP_Like"/>
    <property type="match status" value="2"/>
</dbReference>
<dbReference type="NCBIfam" id="TIGR01681">
    <property type="entry name" value="HAD-SF-IIIC"/>
    <property type="match status" value="2"/>
</dbReference>
<dbReference type="SUPFAM" id="SSF56784">
    <property type="entry name" value="HAD-like"/>
    <property type="match status" value="2"/>
</dbReference>
<sequence length="401" mass="45037">MGDERVKAEALQILGLFQVLPRLVVFDLDYTLWPFYCECRSKRESPSLYRHAKGIMFALREKGIDMAIASRSPTPDIAKVFIDKLEIKSMFVAQEIFSSWTHKTEHFQRIQRKTGIPYKSMVFFDDEDRNIESVSKMGVTSVLVENGVNLDMFKLGLSNFATNVAASSTSSNVTSPLAGSIERVDETSQSNPRGDEPIDLLPPPTSDRSTAAAVARRRMGDERVKAEALQILGRFEVLPGLVVFDLDHTIWPLYCDCCSIGDSPRLFRHAKGIMCALKEKGIAMAVASRSSTPDIANAFLDKLELQPMFVTKEIFDSWTHKTEHFQRIQRTTGIPYESMLFFDDEHRNFATVSKMGVTSILVDWDGGVNLEMFKLGLNNFAAKFAASSTDKDEKTSLNGWN</sequence>
<dbReference type="Gene3D" id="3.40.50.1000">
    <property type="entry name" value="HAD superfamily/HAD-like"/>
    <property type="match status" value="2"/>
</dbReference>
<name>A0A0E0KIS7_ORYPU</name>
<dbReference type="SFLD" id="SFLDS00003">
    <property type="entry name" value="Haloacid_Dehalogenase"/>
    <property type="match status" value="2"/>
</dbReference>
<organism evidence="2">
    <name type="scientific">Oryza punctata</name>
    <name type="common">Red rice</name>
    <dbReference type="NCBI Taxonomy" id="4537"/>
    <lineage>
        <taxon>Eukaryota</taxon>
        <taxon>Viridiplantae</taxon>
        <taxon>Streptophyta</taxon>
        <taxon>Embryophyta</taxon>
        <taxon>Tracheophyta</taxon>
        <taxon>Spermatophyta</taxon>
        <taxon>Magnoliopsida</taxon>
        <taxon>Liliopsida</taxon>
        <taxon>Poales</taxon>
        <taxon>Poaceae</taxon>
        <taxon>BOP clade</taxon>
        <taxon>Oryzoideae</taxon>
        <taxon>Oryzeae</taxon>
        <taxon>Oryzinae</taxon>
        <taxon>Oryza</taxon>
    </lineage>
</organism>
<dbReference type="InterPro" id="IPR023214">
    <property type="entry name" value="HAD_sf"/>
</dbReference>
<protein>
    <recommendedName>
        <fullName evidence="4">Magnesium-dependent phosphatase-1</fullName>
    </recommendedName>
</protein>
<dbReference type="Gramene" id="OPUNC03G30620.1">
    <property type="protein sequence ID" value="OPUNC03G30620.1"/>
    <property type="gene ID" value="OPUNC03G30620"/>
</dbReference>
<dbReference type="STRING" id="4537.A0A0E0KIS7"/>
<dbReference type="InterPro" id="IPR010036">
    <property type="entry name" value="MDP_1_eu_arc"/>
</dbReference>
<dbReference type="SFLD" id="SFLDG01129">
    <property type="entry name" value="C1.5:_HAD__Beta-PGM__Phosphata"/>
    <property type="match status" value="2"/>
</dbReference>
<dbReference type="InterPro" id="IPR010033">
    <property type="entry name" value="HAD_SF_ppase_IIIC"/>
</dbReference>
<evidence type="ECO:0008006" key="4">
    <source>
        <dbReference type="Google" id="ProtNLM"/>
    </source>
</evidence>
<evidence type="ECO:0000313" key="2">
    <source>
        <dbReference type="EnsemblPlants" id="OPUNC03G30620.1"/>
    </source>
</evidence>
<dbReference type="HOGENOM" id="CLU_687702_0_0_1"/>
<dbReference type="FunFam" id="3.40.50.1000:FF:000120">
    <property type="entry name" value="Magnesium-dependent phosphatase 1"/>
    <property type="match status" value="2"/>
</dbReference>
<evidence type="ECO:0000256" key="1">
    <source>
        <dbReference type="SAM" id="MobiDB-lite"/>
    </source>
</evidence>
<proteinExistence type="predicted"/>
<keyword evidence="3" id="KW-1185">Reference proteome</keyword>
<reference evidence="2" key="2">
    <citation type="submission" date="2018-05" db="EMBL/GenBank/DDBJ databases">
        <title>OpunRS2 (Oryza punctata Reference Sequence Version 2).</title>
        <authorList>
            <person name="Zhang J."/>
            <person name="Kudrna D."/>
            <person name="Lee S."/>
            <person name="Talag J."/>
            <person name="Welchert J."/>
            <person name="Wing R.A."/>
        </authorList>
    </citation>
    <scope>NUCLEOTIDE SEQUENCE [LARGE SCALE GENOMIC DNA]</scope>
</reference>
<accession>A0A0E0KIS7</accession>
<dbReference type="InterPro" id="IPR035679">
    <property type="entry name" value="MDP-1_euk"/>
</dbReference>
<dbReference type="AlphaFoldDB" id="A0A0E0KIS7"/>
<evidence type="ECO:0000313" key="3">
    <source>
        <dbReference type="Proteomes" id="UP000026962"/>
    </source>
</evidence>
<dbReference type="OMA" id="HDMISKM"/>
<dbReference type="PANTHER" id="PTHR17901:SF14">
    <property type="entry name" value="MAGNESIUM-DEPENDENT PHOSPHATASE 1"/>
    <property type="match status" value="1"/>
</dbReference>